<keyword evidence="4" id="KW-0949">S-adenosyl-L-methionine</keyword>
<keyword evidence="8" id="KW-1185">Reference proteome</keyword>
<dbReference type="PANTHER" id="PTHR43667">
    <property type="entry name" value="CYCLOPROPANE-FATTY-ACYL-PHOSPHOLIPID SYNTHASE"/>
    <property type="match status" value="1"/>
</dbReference>
<evidence type="ECO:0000313" key="7">
    <source>
        <dbReference type="EMBL" id="TDV35287.1"/>
    </source>
</evidence>
<dbReference type="GO" id="GO:0008168">
    <property type="term" value="F:methyltransferase activity"/>
    <property type="evidence" value="ECO:0007669"/>
    <property type="project" value="UniProtKB-KW"/>
</dbReference>
<evidence type="ECO:0000256" key="3">
    <source>
        <dbReference type="ARBA" id="ARBA00022679"/>
    </source>
</evidence>
<keyword evidence="3" id="KW-0808">Transferase</keyword>
<keyword evidence="5" id="KW-0443">Lipid metabolism</keyword>
<sequence length="417" mass="46599">MATASIQDTTLLPDTERLLRWPGLAIPDESPTRAWLAERLFRRTVRRLPVRAAFPGGEVVGAGGPGSPVMRIVRPVTFFHRLGIDAKIGFGEAYMAGDWTSRDLADLLTPFAERITTLVPRALQPLRRWVDAARPTDERNTVEGARTNIHRHYDLSNEMFESFLDDSMTYSSAWFPAGCDDLHAAQLRKIDGILDLAGVDADTHVLEIGSGWGALAIRAARRGARVTTLTISPEQRTLAEQRIKEAGVADRVQVLLRDYRDAQGQYDAVVSVEMIEAVGDEYWPTYFATIARLLRPGGRVGLQAITMPHDRMLATRRSHTWIHKYVFPGGQLLSVPAVLDNAAAAGLDVTDRHSLGSHYARTLRHWHDRFAANADRVAAAGFDPTFRRMWEFYLAYCEAGFRAGYLDVWQFAMTRPA</sequence>
<dbReference type="Gene3D" id="3.40.50.150">
    <property type="entry name" value="Vaccinia Virus protein VP39"/>
    <property type="match status" value="1"/>
</dbReference>
<dbReference type="GO" id="GO:0008610">
    <property type="term" value="P:lipid biosynthetic process"/>
    <property type="evidence" value="ECO:0007669"/>
    <property type="project" value="InterPro"/>
</dbReference>
<dbReference type="GO" id="GO:0032259">
    <property type="term" value="P:methylation"/>
    <property type="evidence" value="ECO:0007669"/>
    <property type="project" value="UniProtKB-KW"/>
</dbReference>
<dbReference type="RefSeq" id="WP_133909415.1">
    <property type="nucleotide sequence ID" value="NZ_SOCP01000036.1"/>
</dbReference>
<dbReference type="InterPro" id="IPR050723">
    <property type="entry name" value="CFA/CMAS"/>
</dbReference>
<gene>
    <name evidence="7" type="ORF">CLV71_1362</name>
</gene>
<dbReference type="AlphaFoldDB" id="A0A4R7UP09"/>
<accession>A0A4R7UP09</accession>
<organism evidence="7 8">
    <name type="scientific">Actinophytocola oryzae</name>
    <dbReference type="NCBI Taxonomy" id="502181"/>
    <lineage>
        <taxon>Bacteria</taxon>
        <taxon>Bacillati</taxon>
        <taxon>Actinomycetota</taxon>
        <taxon>Actinomycetes</taxon>
        <taxon>Pseudonocardiales</taxon>
        <taxon>Pseudonocardiaceae</taxon>
    </lineage>
</organism>
<dbReference type="Proteomes" id="UP000294927">
    <property type="component" value="Unassembled WGS sequence"/>
</dbReference>
<dbReference type="EMBL" id="SOCP01000036">
    <property type="protein sequence ID" value="TDV35287.1"/>
    <property type="molecule type" value="Genomic_DNA"/>
</dbReference>
<dbReference type="InterPro" id="IPR003333">
    <property type="entry name" value="CMAS"/>
</dbReference>
<keyword evidence="2" id="KW-0489">Methyltransferase</keyword>
<dbReference type="OrthoDB" id="9782855at2"/>
<name>A0A4R7UP09_9PSEU</name>
<evidence type="ECO:0000256" key="6">
    <source>
        <dbReference type="PIRSR" id="PIRSR003085-1"/>
    </source>
</evidence>
<dbReference type="PANTHER" id="PTHR43667:SF2">
    <property type="entry name" value="FATTY ACID C-METHYL TRANSFERASE"/>
    <property type="match status" value="1"/>
</dbReference>
<feature type="active site" evidence="6">
    <location>
        <position position="397"/>
    </location>
</feature>
<evidence type="ECO:0000256" key="5">
    <source>
        <dbReference type="ARBA" id="ARBA00023098"/>
    </source>
</evidence>
<dbReference type="Pfam" id="PF02353">
    <property type="entry name" value="CMAS"/>
    <property type="match status" value="1"/>
</dbReference>
<comment type="similarity">
    <text evidence="1">Belongs to the CFA/CMAS family.</text>
</comment>
<dbReference type="SUPFAM" id="SSF53335">
    <property type="entry name" value="S-adenosyl-L-methionine-dependent methyltransferases"/>
    <property type="match status" value="1"/>
</dbReference>
<evidence type="ECO:0000256" key="4">
    <source>
        <dbReference type="ARBA" id="ARBA00022691"/>
    </source>
</evidence>
<evidence type="ECO:0000313" key="8">
    <source>
        <dbReference type="Proteomes" id="UP000294927"/>
    </source>
</evidence>
<proteinExistence type="inferred from homology"/>
<comment type="caution">
    <text evidence="7">The sequence shown here is derived from an EMBL/GenBank/DDBJ whole genome shotgun (WGS) entry which is preliminary data.</text>
</comment>
<reference evidence="7 8" key="1">
    <citation type="submission" date="2019-03" db="EMBL/GenBank/DDBJ databases">
        <title>Genomic Encyclopedia of Archaeal and Bacterial Type Strains, Phase II (KMG-II): from individual species to whole genera.</title>
        <authorList>
            <person name="Goeker M."/>
        </authorList>
    </citation>
    <scope>NUCLEOTIDE SEQUENCE [LARGE SCALE GENOMIC DNA]</scope>
    <source>
        <strain evidence="7 8">DSM 45499</strain>
    </source>
</reference>
<dbReference type="CDD" id="cd02440">
    <property type="entry name" value="AdoMet_MTases"/>
    <property type="match status" value="1"/>
</dbReference>
<dbReference type="InterPro" id="IPR029063">
    <property type="entry name" value="SAM-dependent_MTases_sf"/>
</dbReference>
<protein>
    <submittedName>
        <fullName evidence="7">Cyclopropane-fatty-acyl-phospholipid synthase</fullName>
    </submittedName>
</protein>
<dbReference type="PIRSF" id="PIRSF003085">
    <property type="entry name" value="CMAS"/>
    <property type="match status" value="1"/>
</dbReference>
<evidence type="ECO:0000256" key="1">
    <source>
        <dbReference type="ARBA" id="ARBA00010815"/>
    </source>
</evidence>
<evidence type="ECO:0000256" key="2">
    <source>
        <dbReference type="ARBA" id="ARBA00022603"/>
    </source>
</evidence>